<dbReference type="InterPro" id="IPR011547">
    <property type="entry name" value="SLC26A/SulP_dom"/>
</dbReference>
<dbReference type="EMBL" id="JAABOP010000001">
    <property type="protein sequence ID" value="NER10122.1"/>
    <property type="molecule type" value="Genomic_DNA"/>
</dbReference>
<keyword evidence="8" id="KW-1185">Reference proteome</keyword>
<evidence type="ECO:0000256" key="1">
    <source>
        <dbReference type="ARBA" id="ARBA00004141"/>
    </source>
</evidence>
<feature type="transmembrane region" description="Helical" evidence="5">
    <location>
        <begin position="305"/>
        <end position="327"/>
    </location>
</feature>
<dbReference type="SUPFAM" id="SSF52091">
    <property type="entry name" value="SpoIIaa-like"/>
    <property type="match status" value="1"/>
</dbReference>
<feature type="transmembrane region" description="Helical" evidence="5">
    <location>
        <begin position="93"/>
        <end position="117"/>
    </location>
</feature>
<feature type="transmembrane region" description="Helical" evidence="5">
    <location>
        <begin position="385"/>
        <end position="415"/>
    </location>
</feature>
<dbReference type="CDD" id="cd07042">
    <property type="entry name" value="STAS_SulP_like_sulfate_transporter"/>
    <property type="match status" value="1"/>
</dbReference>
<sequence>MKALFTHFRGDLLGGITAGIVALPLALAFGVSSGLGPSAGLYGAIFISIFAALFGGTPTQISGPTAPMTAVSMIVIAGIIAGYDGSVEKALPAILTVFLLGGLMQIGLGLIGIGSYIRYIPYPVVSGFMTAIGLIIIITQLLPALGYYPKEDESYVKPFTPEAEELILENILREEAGEGILVLEDFKETISRAGEITDEEILKEAQVLAAKEASGVIGAISVLPRALRNIDFIELILALITVGIIFGLKKITDKVPSTLAALILVSGIAYGIGLDYRPIETIPEGFPVPNLGIVTQFRLTSITPYVFTALTLALLGSIDSLLTSVVADNMTKTRHNPNKELVGQGIGNSVAAIFGGIPGAGATIRTVVNINAGGKTRLSGVISGILLLIILLALGPVASQIPAAVLAGILITVGIKVMDYKGLKAIPSLPKDMVIGPVKLSSEVIIMLVVLVLSTIWNLVYAVGIGLVIASLMFMKKIGDLTAKRSEIRSAGSEKAWADEKGFPDSLKEKVFIKHIKGPLFFGTTSDFQMLADQIPESATTVIIRLGRMQYMDQSGLYAMEDVLQDLRSKNIRVLFVRILDQPRYMMERIDIIPDLIPPEHIFDTFGQSVKFVLKNPVPSLQPSG</sequence>
<comment type="caution">
    <text evidence="7">The sequence shown here is derived from an EMBL/GenBank/DDBJ whole genome shotgun (WGS) entry which is preliminary data.</text>
</comment>
<feature type="transmembrane region" description="Helical" evidence="5">
    <location>
        <begin position="68"/>
        <end position="87"/>
    </location>
</feature>
<dbReference type="InterPro" id="IPR001902">
    <property type="entry name" value="SLC26A/SulP_fam"/>
</dbReference>
<reference evidence="7 8" key="1">
    <citation type="submission" date="2020-01" db="EMBL/GenBank/DDBJ databases">
        <title>Muriicola jejuensis KCTC 22299.</title>
        <authorList>
            <person name="Wang G."/>
        </authorList>
    </citation>
    <scope>NUCLEOTIDE SEQUENCE [LARGE SCALE GENOMIC DNA]</scope>
    <source>
        <strain evidence="7 8">KCTC 22299</strain>
    </source>
</reference>
<dbReference type="PROSITE" id="PS50801">
    <property type="entry name" value="STAS"/>
    <property type="match status" value="1"/>
</dbReference>
<evidence type="ECO:0000256" key="2">
    <source>
        <dbReference type="ARBA" id="ARBA00022692"/>
    </source>
</evidence>
<evidence type="ECO:0000313" key="7">
    <source>
        <dbReference type="EMBL" id="NER10122.1"/>
    </source>
</evidence>
<keyword evidence="2 5" id="KW-0812">Transmembrane</keyword>
<name>A0A6P0UBY7_9FLAO</name>
<dbReference type="AlphaFoldDB" id="A0A6P0UBY7"/>
<evidence type="ECO:0000256" key="3">
    <source>
        <dbReference type="ARBA" id="ARBA00022989"/>
    </source>
</evidence>
<feature type="transmembrane region" description="Helical" evidence="5">
    <location>
        <begin position="255"/>
        <end position="273"/>
    </location>
</feature>
<feature type="transmembrane region" description="Helical" evidence="5">
    <location>
        <begin position="39"/>
        <end position="56"/>
    </location>
</feature>
<accession>A0A6P0UBY7</accession>
<evidence type="ECO:0000256" key="5">
    <source>
        <dbReference type="SAM" id="Phobius"/>
    </source>
</evidence>
<feature type="transmembrane region" description="Helical" evidence="5">
    <location>
        <begin position="444"/>
        <end position="475"/>
    </location>
</feature>
<dbReference type="Gene3D" id="3.30.750.24">
    <property type="entry name" value="STAS domain"/>
    <property type="match status" value="1"/>
</dbReference>
<evidence type="ECO:0000256" key="4">
    <source>
        <dbReference type="ARBA" id="ARBA00023136"/>
    </source>
</evidence>
<feature type="transmembrane region" description="Helical" evidence="5">
    <location>
        <begin position="124"/>
        <end position="148"/>
    </location>
</feature>
<evidence type="ECO:0000313" key="8">
    <source>
        <dbReference type="Proteomes" id="UP000468443"/>
    </source>
</evidence>
<feature type="domain" description="STAS" evidence="6">
    <location>
        <begin position="509"/>
        <end position="613"/>
    </location>
</feature>
<keyword evidence="3 5" id="KW-1133">Transmembrane helix</keyword>
<dbReference type="PANTHER" id="PTHR11814">
    <property type="entry name" value="SULFATE TRANSPORTER"/>
    <property type="match status" value="1"/>
</dbReference>
<organism evidence="7 8">
    <name type="scientific">Muriicola jejuensis</name>
    <dbReference type="NCBI Taxonomy" id="504488"/>
    <lineage>
        <taxon>Bacteria</taxon>
        <taxon>Pseudomonadati</taxon>
        <taxon>Bacteroidota</taxon>
        <taxon>Flavobacteriia</taxon>
        <taxon>Flavobacteriales</taxon>
        <taxon>Flavobacteriaceae</taxon>
        <taxon>Muriicola</taxon>
    </lineage>
</organism>
<dbReference type="Pfam" id="PF00916">
    <property type="entry name" value="Sulfate_transp"/>
    <property type="match status" value="2"/>
</dbReference>
<keyword evidence="4 5" id="KW-0472">Membrane</keyword>
<feature type="transmembrane region" description="Helical" evidence="5">
    <location>
        <begin position="232"/>
        <end position="248"/>
    </location>
</feature>
<dbReference type="GO" id="GO:0016020">
    <property type="term" value="C:membrane"/>
    <property type="evidence" value="ECO:0007669"/>
    <property type="project" value="UniProtKB-SubCell"/>
</dbReference>
<feature type="transmembrane region" description="Helical" evidence="5">
    <location>
        <begin position="12"/>
        <end position="33"/>
    </location>
</feature>
<dbReference type="GO" id="GO:0055085">
    <property type="term" value="P:transmembrane transport"/>
    <property type="evidence" value="ECO:0007669"/>
    <property type="project" value="InterPro"/>
</dbReference>
<protein>
    <submittedName>
        <fullName evidence="7">STAS domain-containing protein</fullName>
    </submittedName>
</protein>
<dbReference type="Pfam" id="PF01740">
    <property type="entry name" value="STAS"/>
    <property type="match status" value="1"/>
</dbReference>
<proteinExistence type="predicted"/>
<gene>
    <name evidence="7" type="ORF">GWK09_06320</name>
</gene>
<comment type="subcellular location">
    <subcellularLocation>
        <location evidence="1">Membrane</location>
        <topology evidence="1">Multi-pass membrane protein</topology>
    </subcellularLocation>
</comment>
<evidence type="ECO:0000259" key="6">
    <source>
        <dbReference type="PROSITE" id="PS50801"/>
    </source>
</evidence>
<dbReference type="RefSeq" id="WP_163692142.1">
    <property type="nucleotide sequence ID" value="NZ_FXTW01000001.1"/>
</dbReference>
<dbReference type="InterPro" id="IPR002645">
    <property type="entry name" value="STAS_dom"/>
</dbReference>
<dbReference type="Proteomes" id="UP000468443">
    <property type="component" value="Unassembled WGS sequence"/>
</dbReference>
<dbReference type="InterPro" id="IPR036513">
    <property type="entry name" value="STAS_dom_sf"/>
</dbReference>